<gene>
    <name evidence="1" type="ORF">SAMN02745136_04072</name>
</gene>
<sequence length="318" mass="36624">MYKTLAIFDKDAEYLRHLADYLKTKAPGLFQVKLFTKEEALKEFLKEEGVDILLLAEETPEADSMAAYCIHLILLVQTPEQEKKLSPNAIYKYQPGEAILKELRKRLPEDALRNTGQQSFQKEIISILSLNPGKVSQGFSLALWDEKCRENRTLFTTLLAYPLLKELRIQEGETGLSELIYYLKQNSSGLPQKLKEYVQRREGFEYIKGVSFGTDLNELTAEDVSSWFSILLQWEYDTVIFEIGTLTQASLKVLAESSVIYLVSEEDRLWEEQLKSFLQQLKWAGWEDLLDKIVRVTPDREQITAFEGCLLMGLKEGE</sequence>
<dbReference type="OrthoDB" id="9777019at2"/>
<keyword evidence="2" id="KW-1185">Reference proteome</keyword>
<dbReference type="EMBL" id="FRAC01000023">
    <property type="protein sequence ID" value="SHL09601.1"/>
    <property type="molecule type" value="Genomic_DNA"/>
</dbReference>
<protein>
    <submittedName>
        <fullName evidence="1">Uncharacterized protein</fullName>
    </submittedName>
</protein>
<dbReference type="InterPro" id="IPR027417">
    <property type="entry name" value="P-loop_NTPase"/>
</dbReference>
<accession>A0A1M6XUE3</accession>
<dbReference type="STRING" id="1121322.SAMN02745136_04072"/>
<evidence type="ECO:0000313" key="2">
    <source>
        <dbReference type="Proteomes" id="UP000184386"/>
    </source>
</evidence>
<evidence type="ECO:0000313" key="1">
    <source>
        <dbReference type="EMBL" id="SHL09601.1"/>
    </source>
</evidence>
<organism evidence="1 2">
    <name type="scientific">Anaerocolumna jejuensis DSM 15929</name>
    <dbReference type="NCBI Taxonomy" id="1121322"/>
    <lineage>
        <taxon>Bacteria</taxon>
        <taxon>Bacillati</taxon>
        <taxon>Bacillota</taxon>
        <taxon>Clostridia</taxon>
        <taxon>Lachnospirales</taxon>
        <taxon>Lachnospiraceae</taxon>
        <taxon>Anaerocolumna</taxon>
    </lineage>
</organism>
<dbReference type="AlphaFoldDB" id="A0A1M6XUE3"/>
<dbReference type="Proteomes" id="UP000184386">
    <property type="component" value="Unassembled WGS sequence"/>
</dbReference>
<reference evidence="1 2" key="1">
    <citation type="submission" date="2016-11" db="EMBL/GenBank/DDBJ databases">
        <authorList>
            <person name="Jaros S."/>
            <person name="Januszkiewicz K."/>
            <person name="Wedrychowicz H."/>
        </authorList>
    </citation>
    <scope>NUCLEOTIDE SEQUENCE [LARGE SCALE GENOMIC DNA]</scope>
    <source>
        <strain evidence="1 2">DSM 15929</strain>
    </source>
</reference>
<dbReference type="Gene3D" id="3.40.50.10850">
    <property type="entry name" value="Ntrc-like two-domain protein"/>
    <property type="match status" value="1"/>
</dbReference>
<dbReference type="RefSeq" id="WP_073278698.1">
    <property type="nucleotide sequence ID" value="NZ_FRAC01000023.1"/>
</dbReference>
<dbReference type="Gene3D" id="3.40.50.300">
    <property type="entry name" value="P-loop containing nucleotide triphosphate hydrolases"/>
    <property type="match status" value="1"/>
</dbReference>
<proteinExistence type="predicted"/>
<name>A0A1M6XUE3_9FIRM</name>